<dbReference type="Gene3D" id="3.40.50.300">
    <property type="entry name" value="P-loop containing nucleotide triphosphate hydrolases"/>
    <property type="match status" value="1"/>
</dbReference>
<dbReference type="Pfam" id="PF01121">
    <property type="entry name" value="CoaE"/>
    <property type="match status" value="1"/>
</dbReference>
<evidence type="ECO:0000256" key="6">
    <source>
        <dbReference type="NCBIfam" id="TIGR00152"/>
    </source>
</evidence>
<dbReference type="OrthoDB" id="9812943at2"/>
<protein>
    <recommendedName>
        <fullName evidence="5 6">Dephospho-CoA kinase</fullName>
        <ecNumber evidence="5 6">2.7.1.24</ecNumber>
    </recommendedName>
    <alternativeName>
        <fullName evidence="5">Dephosphocoenzyme A kinase</fullName>
    </alternativeName>
</protein>
<evidence type="ECO:0000313" key="7">
    <source>
        <dbReference type="EMBL" id="AEE14901.1"/>
    </source>
</evidence>
<dbReference type="GO" id="GO:0005737">
    <property type="term" value="C:cytoplasm"/>
    <property type="evidence" value="ECO:0007669"/>
    <property type="project" value="UniProtKB-SubCell"/>
</dbReference>
<dbReference type="UniPathway" id="UPA00241">
    <property type="reaction ID" value="UER00356"/>
</dbReference>
<name>M1E6P4_9BACT</name>
<dbReference type="GO" id="GO:0005524">
    <property type="term" value="F:ATP binding"/>
    <property type="evidence" value="ECO:0007669"/>
    <property type="project" value="UniProtKB-UniRule"/>
</dbReference>
<sequence length="197" mass="23376">MKKEGLLIAITGPQGSGKSEVLNFLSRLGFEVYSADEISKKIFNENFQDIYNMFKSYFDGRQNYDIQKLRREIALIISKDKFMKKKLEDLIWPKIKEYFKSILRRDKIVFVEIPLLFEANMEDDFDIIWIVDAPFDVRLNRLVKSREYSEEEAKVRMNMQWPPSKPIEKCKVPIYYIDGSQDIEDVKKRVLDLLNSL</sequence>
<evidence type="ECO:0000256" key="5">
    <source>
        <dbReference type="HAMAP-Rule" id="MF_00376"/>
    </source>
</evidence>
<dbReference type="STRING" id="747365.Thena_1284"/>
<comment type="function">
    <text evidence="5">Catalyzes the phosphorylation of the 3'-hydroxyl group of dephosphocoenzyme A to form coenzyme A.</text>
</comment>
<evidence type="ECO:0000256" key="4">
    <source>
        <dbReference type="ARBA" id="ARBA00022993"/>
    </source>
</evidence>
<dbReference type="EC" id="2.7.1.24" evidence="5 6"/>
<dbReference type="HAMAP" id="MF_00376">
    <property type="entry name" value="Dephospho_CoA_kinase"/>
    <property type="match status" value="1"/>
</dbReference>
<dbReference type="RefSeq" id="WP_013756622.1">
    <property type="nucleotide sequence ID" value="NC_015499.1"/>
</dbReference>
<evidence type="ECO:0000313" key="8">
    <source>
        <dbReference type="Proteomes" id="UP000011765"/>
    </source>
</evidence>
<dbReference type="PANTHER" id="PTHR10695:SF46">
    <property type="entry name" value="BIFUNCTIONAL COENZYME A SYNTHASE-RELATED"/>
    <property type="match status" value="1"/>
</dbReference>
<dbReference type="NCBIfam" id="TIGR00152">
    <property type="entry name" value="dephospho-CoA kinase"/>
    <property type="match status" value="1"/>
</dbReference>
<keyword evidence="5 7" id="KW-0418">Kinase</keyword>
<accession>M1E6P4</accession>
<dbReference type="HOGENOM" id="CLU_057180_3_1_9"/>
<organism evidence="7 8">
    <name type="scientific">Thermodesulfobium narugense DSM 14796</name>
    <dbReference type="NCBI Taxonomy" id="747365"/>
    <lineage>
        <taxon>Bacteria</taxon>
        <taxon>Pseudomonadati</taxon>
        <taxon>Thermodesulfobiota</taxon>
        <taxon>Thermodesulfobiia</taxon>
        <taxon>Thermodesulfobiales</taxon>
        <taxon>Thermodesulfobiaceae</taxon>
        <taxon>Thermodesulfobium</taxon>
    </lineage>
</organism>
<keyword evidence="5" id="KW-0808">Transferase</keyword>
<dbReference type="InterPro" id="IPR027417">
    <property type="entry name" value="P-loop_NTPase"/>
</dbReference>
<keyword evidence="4 5" id="KW-0173">Coenzyme A biosynthesis</keyword>
<evidence type="ECO:0000256" key="2">
    <source>
        <dbReference type="ARBA" id="ARBA00022741"/>
    </source>
</evidence>
<comment type="subcellular location">
    <subcellularLocation>
        <location evidence="5">Cytoplasm</location>
    </subcellularLocation>
</comment>
<dbReference type="EMBL" id="CP002690">
    <property type="protein sequence ID" value="AEE14901.1"/>
    <property type="molecule type" value="Genomic_DNA"/>
</dbReference>
<gene>
    <name evidence="5" type="primary">coaE</name>
    <name evidence="7" type="ORF">Thena_1284</name>
</gene>
<dbReference type="CDD" id="cd02022">
    <property type="entry name" value="DPCK"/>
    <property type="match status" value="1"/>
</dbReference>
<dbReference type="AlphaFoldDB" id="M1E6P4"/>
<dbReference type="Proteomes" id="UP000011765">
    <property type="component" value="Chromosome"/>
</dbReference>
<dbReference type="GO" id="GO:0004140">
    <property type="term" value="F:dephospho-CoA kinase activity"/>
    <property type="evidence" value="ECO:0007669"/>
    <property type="project" value="UniProtKB-UniRule"/>
</dbReference>
<comment type="pathway">
    <text evidence="5">Cofactor biosynthesis; coenzyme A biosynthesis; CoA from (R)-pantothenate: step 5/5.</text>
</comment>
<keyword evidence="5" id="KW-0963">Cytoplasm</keyword>
<feature type="binding site" evidence="5">
    <location>
        <begin position="15"/>
        <end position="20"/>
    </location>
    <ligand>
        <name>ATP</name>
        <dbReference type="ChEBI" id="CHEBI:30616"/>
    </ligand>
</feature>
<comment type="catalytic activity">
    <reaction evidence="5">
        <text>3'-dephospho-CoA + ATP = ADP + CoA + H(+)</text>
        <dbReference type="Rhea" id="RHEA:18245"/>
        <dbReference type="ChEBI" id="CHEBI:15378"/>
        <dbReference type="ChEBI" id="CHEBI:30616"/>
        <dbReference type="ChEBI" id="CHEBI:57287"/>
        <dbReference type="ChEBI" id="CHEBI:57328"/>
        <dbReference type="ChEBI" id="CHEBI:456216"/>
        <dbReference type="EC" id="2.7.1.24"/>
    </reaction>
</comment>
<dbReference type="eggNOG" id="COG0237">
    <property type="taxonomic scope" value="Bacteria"/>
</dbReference>
<dbReference type="InterPro" id="IPR001977">
    <property type="entry name" value="Depp_CoAkinase"/>
</dbReference>
<keyword evidence="2 5" id="KW-0547">Nucleotide-binding</keyword>
<evidence type="ECO:0000256" key="1">
    <source>
        <dbReference type="ARBA" id="ARBA00009018"/>
    </source>
</evidence>
<dbReference type="PROSITE" id="PS51219">
    <property type="entry name" value="DPCK"/>
    <property type="match status" value="1"/>
</dbReference>
<proteinExistence type="inferred from homology"/>
<comment type="similarity">
    <text evidence="1 5">Belongs to the CoaE family.</text>
</comment>
<keyword evidence="3 5" id="KW-0067">ATP-binding</keyword>
<dbReference type="SUPFAM" id="SSF52540">
    <property type="entry name" value="P-loop containing nucleoside triphosphate hydrolases"/>
    <property type="match status" value="1"/>
</dbReference>
<dbReference type="PANTHER" id="PTHR10695">
    <property type="entry name" value="DEPHOSPHO-COA KINASE-RELATED"/>
    <property type="match status" value="1"/>
</dbReference>
<evidence type="ECO:0000256" key="3">
    <source>
        <dbReference type="ARBA" id="ARBA00022840"/>
    </source>
</evidence>
<keyword evidence="8" id="KW-1185">Reference proteome</keyword>
<reference evidence="7 8" key="1">
    <citation type="submission" date="2011-04" db="EMBL/GenBank/DDBJ databases">
        <title>The complete genome of Thermodesulfobium narugense DSM 14796.</title>
        <authorList>
            <consortium name="US DOE Joint Genome Institute (JGI-PGF)"/>
            <person name="Lucas S."/>
            <person name="Han J."/>
            <person name="Lapidus A."/>
            <person name="Bruce D."/>
            <person name="Goodwin L."/>
            <person name="Pitluck S."/>
            <person name="Peters L."/>
            <person name="Kyrpides N."/>
            <person name="Mavromatis K."/>
            <person name="Pagani I."/>
            <person name="Ivanova N."/>
            <person name="Ovchinnikova G."/>
            <person name="Zhang X."/>
            <person name="Saunders L."/>
            <person name="Detter J.C."/>
            <person name="Tapia R."/>
            <person name="Han C."/>
            <person name="Land M."/>
            <person name="Hauser L."/>
            <person name="Markowitz V."/>
            <person name="Cheng J.-F."/>
            <person name="Hugenholtz P."/>
            <person name="Woyke T."/>
            <person name="Wu D."/>
            <person name="Spring S."/>
            <person name="Schroeder M."/>
            <person name="Brambilla E."/>
            <person name="Klenk H.-P."/>
            <person name="Eisen J.A."/>
        </authorList>
    </citation>
    <scope>NUCLEOTIDE SEQUENCE [LARGE SCALE GENOMIC DNA]</scope>
    <source>
        <strain evidence="7 8">DSM 14796</strain>
    </source>
</reference>
<dbReference type="GO" id="GO:0015937">
    <property type="term" value="P:coenzyme A biosynthetic process"/>
    <property type="evidence" value="ECO:0007669"/>
    <property type="project" value="UniProtKB-UniRule"/>
</dbReference>
<dbReference type="KEGG" id="tnr:Thena_1284"/>